<dbReference type="UniPathway" id="UPA00868">
    <property type="reaction ID" value="UER00840"/>
</dbReference>
<dbReference type="GO" id="GO:0004149">
    <property type="term" value="F:dihydrolipoyllysine-residue succinyltransferase activity"/>
    <property type="evidence" value="ECO:0007669"/>
    <property type="project" value="UniProtKB-UniRule"/>
</dbReference>
<dbReference type="Gene3D" id="3.30.559.10">
    <property type="entry name" value="Chloramphenicol acetyltransferase-like domain"/>
    <property type="match status" value="1"/>
</dbReference>
<dbReference type="GO" id="GO:0033512">
    <property type="term" value="P:L-lysine catabolic process to acetyl-CoA via saccharopine"/>
    <property type="evidence" value="ECO:0007669"/>
    <property type="project" value="UniProtKB-UniRule"/>
</dbReference>
<feature type="region of interest" description="Disordered" evidence="13">
    <location>
        <begin position="84"/>
        <end position="122"/>
    </location>
</feature>
<evidence type="ECO:0000256" key="12">
    <source>
        <dbReference type="SAM" id="Coils"/>
    </source>
</evidence>
<dbReference type="HOGENOM" id="CLU_016733_0_0_0"/>
<evidence type="ECO:0000256" key="13">
    <source>
        <dbReference type="SAM" id="MobiDB-lite"/>
    </source>
</evidence>
<comment type="function">
    <text evidence="1 11">E2 component of the 2-oxoglutarate dehydrogenase (OGDH) complex which catalyzes the second step in the conversion of 2-oxoglutarate to succinyl-CoA and CO(2).</text>
</comment>
<comment type="similarity">
    <text evidence="3 11">Belongs to the 2-oxoacid dehydrogenase family.</text>
</comment>
<gene>
    <name evidence="16" type="primary">sucB</name>
    <name evidence="16" type="ordered locus">trd_0561</name>
</gene>
<comment type="pathway">
    <text evidence="2 11">Amino-acid degradation; L-lysine degradation via saccharopine pathway; glutaryl-CoA from L-lysine: step 6/6.</text>
</comment>
<dbReference type="Pfam" id="PF00364">
    <property type="entry name" value="Biotin_lipoyl"/>
    <property type="match status" value="1"/>
</dbReference>
<dbReference type="EC" id="2.3.1.61" evidence="4 11"/>
<dbReference type="InterPro" id="IPR006255">
    <property type="entry name" value="SucB"/>
</dbReference>
<dbReference type="PROSITE" id="PS51826">
    <property type="entry name" value="PSBD"/>
    <property type="match status" value="1"/>
</dbReference>
<evidence type="ECO:0000256" key="2">
    <source>
        <dbReference type="ARBA" id="ARBA00005145"/>
    </source>
</evidence>
<dbReference type="STRING" id="309801.trd_0561"/>
<dbReference type="SUPFAM" id="SSF47005">
    <property type="entry name" value="Peripheral subunit-binding domain of 2-oxo acid dehydrogenase complex"/>
    <property type="match status" value="1"/>
</dbReference>
<proteinExistence type="inferred from homology"/>
<dbReference type="NCBIfam" id="TIGR01347">
    <property type="entry name" value="sucB"/>
    <property type="match status" value="1"/>
</dbReference>
<dbReference type="CDD" id="cd06849">
    <property type="entry name" value="lipoyl_domain"/>
    <property type="match status" value="1"/>
</dbReference>
<evidence type="ECO:0000256" key="3">
    <source>
        <dbReference type="ARBA" id="ARBA00007317"/>
    </source>
</evidence>
<dbReference type="InterPro" id="IPR003016">
    <property type="entry name" value="2-oxoA_DH_lipoyl-BS"/>
</dbReference>
<dbReference type="NCBIfam" id="NF004309">
    <property type="entry name" value="PRK05704.1"/>
    <property type="match status" value="1"/>
</dbReference>
<sequence>MAIEVRVPQMGESIVEAVIGAWRKREGDPVNPGDVLVELETEKVNVEVTADRAGVLQHILKREGETVTVGEVIALIEETAQVTAPVQETPAEAGRAREPAPLPEVTTAAASQPAQPAGGPAVRATPAVRRLAEEYGIDLAEVPASGEGGRVTREDVLRYVAQRGAAARPADGAAPQPVAAAPPPAAPPAPGVTPPEAPVVLPFSAAGRREERIRMSQRRKTIARRLVEAQHTAAMLTTFNEIDMSAVVALRNRWRQQFRERYGVSLGFMSFFTKAVVGALKAFPLLNAEIQGDEIVVKYYYDIGIAVATDEGLVVPVVRDADRKSFAEIEREIEELARKARERRLTLEELSGGTFTITNGGVFGSLLSTPILNPPQVGILGMHKIEERPVVVNGEIVIRPMMYVALTYDHRIVDGREAVLFLVRVKELIEDPERLLLEG</sequence>
<dbReference type="AlphaFoldDB" id="B9KYL5"/>
<dbReference type="GO" id="GO:0005829">
    <property type="term" value="C:cytosol"/>
    <property type="evidence" value="ECO:0007669"/>
    <property type="project" value="TreeGrafter"/>
</dbReference>
<feature type="domain" description="Lipoyl-binding" evidence="14">
    <location>
        <begin position="2"/>
        <end position="77"/>
    </location>
</feature>
<evidence type="ECO:0000313" key="16">
    <source>
        <dbReference type="EMBL" id="ACM06102.1"/>
    </source>
</evidence>
<protein>
    <recommendedName>
        <fullName evidence="5 11">Dihydrolipoyllysine-residue succinyltransferase component of 2-oxoglutarate dehydrogenase complex</fullName>
        <ecNumber evidence="4 11">2.3.1.61</ecNumber>
    </recommendedName>
    <alternativeName>
        <fullName evidence="11">2-oxoglutarate dehydrogenase complex component E2</fullName>
    </alternativeName>
</protein>
<dbReference type="eggNOG" id="COG0508">
    <property type="taxonomic scope" value="Bacteria"/>
</dbReference>
<evidence type="ECO:0000259" key="15">
    <source>
        <dbReference type="PROSITE" id="PS51826"/>
    </source>
</evidence>
<keyword evidence="7 11" id="KW-0808">Transferase</keyword>
<keyword evidence="6 11" id="KW-0816">Tricarboxylic acid cycle</keyword>
<dbReference type="KEGG" id="tro:trd_0561"/>
<evidence type="ECO:0000256" key="9">
    <source>
        <dbReference type="ARBA" id="ARBA00023315"/>
    </source>
</evidence>
<feature type="compositionally biased region" description="Pro residues" evidence="13">
    <location>
        <begin position="180"/>
        <end position="193"/>
    </location>
</feature>
<dbReference type="OrthoDB" id="9805770at2"/>
<keyword evidence="17" id="KW-1185">Reference proteome</keyword>
<dbReference type="InterPro" id="IPR036625">
    <property type="entry name" value="E3-bd_dom_sf"/>
</dbReference>
<dbReference type="Pfam" id="PF00198">
    <property type="entry name" value="2-oxoacid_dh"/>
    <property type="match status" value="1"/>
</dbReference>
<evidence type="ECO:0000256" key="10">
    <source>
        <dbReference type="ARBA" id="ARBA00052761"/>
    </source>
</evidence>
<keyword evidence="9 11" id="KW-0012">Acyltransferase</keyword>
<organism evidence="16 17">
    <name type="scientific">Thermomicrobium roseum (strain ATCC 27502 / DSM 5159 / P-2)</name>
    <dbReference type="NCBI Taxonomy" id="309801"/>
    <lineage>
        <taxon>Bacteria</taxon>
        <taxon>Pseudomonadati</taxon>
        <taxon>Thermomicrobiota</taxon>
        <taxon>Thermomicrobia</taxon>
        <taxon>Thermomicrobiales</taxon>
        <taxon>Thermomicrobiaceae</taxon>
        <taxon>Thermomicrobium</taxon>
    </lineage>
</organism>
<feature type="coiled-coil region" evidence="12">
    <location>
        <begin position="319"/>
        <end position="350"/>
    </location>
</feature>
<feature type="compositionally biased region" description="Low complexity" evidence="13">
    <location>
        <begin position="108"/>
        <end position="121"/>
    </location>
</feature>
<feature type="region of interest" description="Disordered" evidence="13">
    <location>
        <begin position="166"/>
        <end position="193"/>
    </location>
</feature>
<evidence type="ECO:0000256" key="6">
    <source>
        <dbReference type="ARBA" id="ARBA00022532"/>
    </source>
</evidence>
<dbReference type="GO" id="GO:0045252">
    <property type="term" value="C:oxoglutarate dehydrogenase complex"/>
    <property type="evidence" value="ECO:0007669"/>
    <property type="project" value="UniProtKB-UniRule"/>
</dbReference>
<dbReference type="InterPro" id="IPR011053">
    <property type="entry name" value="Single_hybrid_motif"/>
</dbReference>
<name>B9KYL5_THERP</name>
<dbReference type="SUPFAM" id="SSF52777">
    <property type="entry name" value="CoA-dependent acyltransferases"/>
    <property type="match status" value="1"/>
</dbReference>
<evidence type="ECO:0000256" key="1">
    <source>
        <dbReference type="ARBA" id="ARBA00004052"/>
    </source>
</evidence>
<dbReference type="Proteomes" id="UP000000447">
    <property type="component" value="Chromosome"/>
</dbReference>
<evidence type="ECO:0000256" key="7">
    <source>
        <dbReference type="ARBA" id="ARBA00022679"/>
    </source>
</evidence>
<dbReference type="InterPro" id="IPR001078">
    <property type="entry name" value="2-oxoacid_DH_actylTfrase"/>
</dbReference>
<dbReference type="SUPFAM" id="SSF51230">
    <property type="entry name" value="Single hybrid motif"/>
    <property type="match status" value="1"/>
</dbReference>
<feature type="compositionally biased region" description="Low complexity" evidence="13">
    <location>
        <begin position="166"/>
        <end position="179"/>
    </location>
</feature>
<evidence type="ECO:0000313" key="17">
    <source>
        <dbReference type="Proteomes" id="UP000000447"/>
    </source>
</evidence>
<reference evidence="16 17" key="1">
    <citation type="journal article" date="2009" name="PLoS ONE">
        <title>Complete genome sequence of the aerobic CO-oxidizing thermophile Thermomicrobium roseum.</title>
        <authorList>
            <person name="Wu D."/>
            <person name="Raymond J."/>
            <person name="Wu M."/>
            <person name="Chatterji S."/>
            <person name="Ren Q."/>
            <person name="Graham J.E."/>
            <person name="Bryant D.A."/>
            <person name="Robb F."/>
            <person name="Colman A."/>
            <person name="Tallon L.J."/>
            <person name="Badger J.H."/>
            <person name="Madupu R."/>
            <person name="Ward N.L."/>
            <person name="Eisen J.A."/>
        </authorList>
    </citation>
    <scope>NUCLEOTIDE SEQUENCE [LARGE SCALE GENOMIC DNA]</scope>
    <source>
        <strain evidence="17">ATCC 27502 / DSM 5159 / P-2</strain>
    </source>
</reference>
<feature type="domain" description="Peripheral subunit-binding (PSBD)" evidence="15">
    <location>
        <begin position="123"/>
        <end position="160"/>
    </location>
</feature>
<dbReference type="EMBL" id="CP001275">
    <property type="protein sequence ID" value="ACM06102.1"/>
    <property type="molecule type" value="Genomic_DNA"/>
</dbReference>
<evidence type="ECO:0000259" key="14">
    <source>
        <dbReference type="PROSITE" id="PS50968"/>
    </source>
</evidence>
<keyword evidence="12" id="KW-0175">Coiled coil</keyword>
<dbReference type="InterPro" id="IPR004167">
    <property type="entry name" value="PSBD"/>
</dbReference>
<dbReference type="Gene3D" id="4.10.320.10">
    <property type="entry name" value="E3-binding domain"/>
    <property type="match status" value="1"/>
</dbReference>
<keyword evidence="8 11" id="KW-0450">Lipoyl</keyword>
<evidence type="ECO:0000256" key="4">
    <source>
        <dbReference type="ARBA" id="ARBA00012945"/>
    </source>
</evidence>
<evidence type="ECO:0000256" key="5">
    <source>
        <dbReference type="ARBA" id="ARBA00019511"/>
    </source>
</evidence>
<dbReference type="InterPro" id="IPR050537">
    <property type="entry name" value="2-oxoacid_dehydrogenase"/>
</dbReference>
<dbReference type="Gene3D" id="2.40.50.100">
    <property type="match status" value="1"/>
</dbReference>
<evidence type="ECO:0000256" key="11">
    <source>
        <dbReference type="RuleBase" id="RU361138"/>
    </source>
</evidence>
<accession>B9KYL5</accession>
<dbReference type="PANTHER" id="PTHR43416:SF5">
    <property type="entry name" value="DIHYDROLIPOYLLYSINE-RESIDUE SUCCINYLTRANSFERASE COMPONENT OF 2-OXOGLUTARATE DEHYDROGENASE COMPLEX, MITOCHONDRIAL"/>
    <property type="match status" value="1"/>
</dbReference>
<dbReference type="InterPro" id="IPR023213">
    <property type="entry name" value="CAT-like_dom_sf"/>
</dbReference>
<dbReference type="Pfam" id="PF02817">
    <property type="entry name" value="E3_binding"/>
    <property type="match status" value="1"/>
</dbReference>
<comment type="cofactor">
    <cofactor evidence="11">
        <name>(R)-lipoate</name>
        <dbReference type="ChEBI" id="CHEBI:83088"/>
    </cofactor>
    <text evidence="11">Binds 1 lipoyl cofactor covalently.</text>
</comment>
<dbReference type="InterPro" id="IPR000089">
    <property type="entry name" value="Biotin_lipoyl"/>
</dbReference>
<dbReference type="RefSeq" id="WP_012641965.1">
    <property type="nucleotide sequence ID" value="NC_011959.1"/>
</dbReference>
<comment type="catalytic activity">
    <reaction evidence="10 11">
        <text>N(6)-[(R)-dihydrolipoyl]-L-lysyl-[protein] + succinyl-CoA = N(6)-[(R)-S(8)-succinyldihydrolipoyl]-L-lysyl-[protein] + CoA</text>
        <dbReference type="Rhea" id="RHEA:15213"/>
        <dbReference type="Rhea" id="RHEA-COMP:10475"/>
        <dbReference type="Rhea" id="RHEA-COMP:20092"/>
        <dbReference type="ChEBI" id="CHEBI:57287"/>
        <dbReference type="ChEBI" id="CHEBI:57292"/>
        <dbReference type="ChEBI" id="CHEBI:83100"/>
        <dbReference type="ChEBI" id="CHEBI:83120"/>
        <dbReference type="EC" id="2.3.1.61"/>
    </reaction>
</comment>
<dbReference type="FunFam" id="3.30.559.10:FF:000007">
    <property type="entry name" value="Dihydrolipoamide acetyltransferase component of pyruvate dehydrogenase complex"/>
    <property type="match status" value="1"/>
</dbReference>
<dbReference type="PANTHER" id="PTHR43416">
    <property type="entry name" value="DIHYDROLIPOYLLYSINE-RESIDUE SUCCINYLTRANSFERASE COMPONENT OF 2-OXOGLUTARATE DEHYDROGENASE COMPLEX, MITOCHONDRIAL-RELATED"/>
    <property type="match status" value="1"/>
</dbReference>
<evidence type="ECO:0000256" key="8">
    <source>
        <dbReference type="ARBA" id="ARBA00022823"/>
    </source>
</evidence>
<dbReference type="GO" id="GO:0006099">
    <property type="term" value="P:tricarboxylic acid cycle"/>
    <property type="evidence" value="ECO:0007669"/>
    <property type="project" value="UniProtKB-UniRule"/>
</dbReference>
<dbReference type="PROSITE" id="PS50968">
    <property type="entry name" value="BIOTINYL_LIPOYL"/>
    <property type="match status" value="1"/>
</dbReference>
<dbReference type="PROSITE" id="PS00189">
    <property type="entry name" value="LIPOYL"/>
    <property type="match status" value="1"/>
</dbReference>